<comment type="subcellular location">
    <subcellularLocation>
        <location evidence="6">Cytoplasm</location>
    </subcellularLocation>
</comment>
<dbReference type="GO" id="GO:0070043">
    <property type="term" value="F:rRNA (guanine-N7-)-methyltransferase activity"/>
    <property type="evidence" value="ECO:0007669"/>
    <property type="project" value="UniProtKB-UniRule"/>
</dbReference>
<dbReference type="PIRSF" id="PIRSF003078">
    <property type="entry name" value="GidB"/>
    <property type="match status" value="1"/>
</dbReference>
<keyword evidence="5 6" id="KW-0949">S-adenosyl-L-methionine</keyword>
<dbReference type="PANTHER" id="PTHR31760">
    <property type="entry name" value="S-ADENOSYL-L-METHIONINE-DEPENDENT METHYLTRANSFERASES SUPERFAMILY PROTEIN"/>
    <property type="match status" value="1"/>
</dbReference>
<dbReference type="NCBIfam" id="TIGR00138">
    <property type="entry name" value="rsmG_gidB"/>
    <property type="match status" value="1"/>
</dbReference>
<keyword evidence="2 6" id="KW-0698">rRNA processing</keyword>
<sequence>MMSDLSATDRDVSRETSERLSALEGLLRKWNPAVNLVSKESLKDARTRHIVDSQQLYTLAPRDFHRWVDLGSGGGFPGLVVAILAAEQNPEAEVILVESDQRKAAFLQQAARALGVKATVHAERIETLSPMKADVLSARALAALPALCRFAERHLEPGGVAIFPKGANHQAEIAEAQQSHDFSVSVLPSVTDKDAAILVLKKIKAR</sequence>
<dbReference type="CDD" id="cd02440">
    <property type="entry name" value="AdoMet_MTases"/>
    <property type="match status" value="1"/>
</dbReference>
<dbReference type="InterPro" id="IPR029063">
    <property type="entry name" value="SAM-dependent_MTases_sf"/>
</dbReference>
<dbReference type="PANTHER" id="PTHR31760:SF0">
    <property type="entry name" value="S-ADENOSYL-L-METHIONINE-DEPENDENT METHYLTRANSFERASES SUPERFAMILY PROTEIN"/>
    <property type="match status" value="1"/>
</dbReference>
<comment type="caution">
    <text evidence="6">Lacks conserved residue(s) required for the propagation of feature annotation.</text>
</comment>
<dbReference type="Gene3D" id="3.40.50.150">
    <property type="entry name" value="Vaccinia Virus protein VP39"/>
    <property type="match status" value="1"/>
</dbReference>
<protein>
    <recommendedName>
        <fullName evidence="6">Ribosomal RNA small subunit methyltransferase G</fullName>
        <ecNumber evidence="6">2.1.1.170</ecNumber>
    </recommendedName>
    <alternativeName>
        <fullName evidence="6">16S rRNA 7-methylguanosine methyltransferase</fullName>
        <shortName evidence="6">16S rRNA m7G methyltransferase</shortName>
    </alternativeName>
</protein>
<keyword evidence="8" id="KW-1185">Reference proteome</keyword>
<feature type="binding site" evidence="6">
    <location>
        <begin position="125"/>
        <end position="126"/>
    </location>
    <ligand>
        <name>S-adenosyl-L-methionine</name>
        <dbReference type="ChEBI" id="CHEBI:59789"/>
    </ligand>
</feature>
<feature type="binding site" evidence="6">
    <location>
        <position position="139"/>
    </location>
    <ligand>
        <name>S-adenosyl-L-methionine</name>
        <dbReference type="ChEBI" id="CHEBI:59789"/>
    </ligand>
</feature>
<evidence type="ECO:0000256" key="2">
    <source>
        <dbReference type="ARBA" id="ARBA00022552"/>
    </source>
</evidence>
<keyword evidence="1 6" id="KW-0963">Cytoplasm</keyword>
<evidence type="ECO:0000256" key="6">
    <source>
        <dbReference type="HAMAP-Rule" id="MF_00074"/>
    </source>
</evidence>
<keyword evidence="4 6" id="KW-0808">Transferase</keyword>
<dbReference type="GO" id="GO:0005829">
    <property type="term" value="C:cytosol"/>
    <property type="evidence" value="ECO:0007669"/>
    <property type="project" value="TreeGrafter"/>
</dbReference>
<comment type="caution">
    <text evidence="7">The sequence shown here is derived from an EMBL/GenBank/DDBJ whole genome shotgun (WGS) entry which is preliminary data.</text>
</comment>
<evidence type="ECO:0000256" key="1">
    <source>
        <dbReference type="ARBA" id="ARBA00022490"/>
    </source>
</evidence>
<dbReference type="EC" id="2.1.1.170" evidence="6"/>
<dbReference type="RefSeq" id="WP_136394027.1">
    <property type="nucleotide sequence ID" value="NZ_SSND01000001.1"/>
</dbReference>
<dbReference type="OrthoDB" id="9808773at2"/>
<comment type="catalytic activity">
    <reaction evidence="6">
        <text>guanosine(527) in 16S rRNA + S-adenosyl-L-methionine = N(7)-methylguanosine(527) in 16S rRNA + S-adenosyl-L-homocysteine</text>
        <dbReference type="Rhea" id="RHEA:42732"/>
        <dbReference type="Rhea" id="RHEA-COMP:10209"/>
        <dbReference type="Rhea" id="RHEA-COMP:10210"/>
        <dbReference type="ChEBI" id="CHEBI:57856"/>
        <dbReference type="ChEBI" id="CHEBI:59789"/>
        <dbReference type="ChEBI" id="CHEBI:74269"/>
        <dbReference type="ChEBI" id="CHEBI:74480"/>
        <dbReference type="EC" id="2.1.1.170"/>
    </reaction>
</comment>
<dbReference type="HAMAP" id="MF_00074">
    <property type="entry name" value="16SrRNA_methyltr_G"/>
    <property type="match status" value="1"/>
</dbReference>
<proteinExistence type="inferred from homology"/>
<dbReference type="Proteomes" id="UP000309450">
    <property type="component" value="Unassembled WGS sequence"/>
</dbReference>
<dbReference type="SUPFAM" id="SSF53335">
    <property type="entry name" value="S-adenosyl-L-methionine-dependent methyltransferases"/>
    <property type="match status" value="1"/>
</dbReference>
<comment type="function">
    <text evidence="6">Specifically methylates the N7 position of guanine in position 527 of 16S rRNA.</text>
</comment>
<name>A0A4S3MST7_9RHOB</name>
<evidence type="ECO:0000313" key="7">
    <source>
        <dbReference type="EMBL" id="THD85656.1"/>
    </source>
</evidence>
<dbReference type="InterPro" id="IPR003682">
    <property type="entry name" value="rRNA_ssu_MeTfrase_G"/>
</dbReference>
<dbReference type="AlphaFoldDB" id="A0A4S3MST7"/>
<reference evidence="7 8" key="1">
    <citation type="submission" date="2019-04" db="EMBL/GenBank/DDBJ databases">
        <title>Draft genome sequence of Gemmobacter aestuarii sp. nov.</title>
        <authorList>
            <person name="Hameed A."/>
            <person name="Lin S.-Y."/>
            <person name="Shahina M."/>
            <person name="Lai W.-A."/>
            <person name="Young C.-C."/>
        </authorList>
    </citation>
    <scope>NUCLEOTIDE SEQUENCE [LARGE SCALE GENOMIC DNA]</scope>
    <source>
        <strain evidence="7 8">CC-PW-75</strain>
    </source>
</reference>
<keyword evidence="3 6" id="KW-0489">Methyltransferase</keyword>
<feature type="binding site" evidence="6">
    <location>
        <position position="76"/>
    </location>
    <ligand>
        <name>S-adenosyl-L-methionine</name>
        <dbReference type="ChEBI" id="CHEBI:59789"/>
    </ligand>
</feature>
<dbReference type="EMBL" id="SSND01000001">
    <property type="protein sequence ID" value="THD85656.1"/>
    <property type="molecule type" value="Genomic_DNA"/>
</dbReference>
<organism evidence="7 8">
    <name type="scientific">Aliigemmobacter aestuarii</name>
    <dbReference type="NCBI Taxonomy" id="1445661"/>
    <lineage>
        <taxon>Bacteria</taxon>
        <taxon>Pseudomonadati</taxon>
        <taxon>Pseudomonadota</taxon>
        <taxon>Alphaproteobacteria</taxon>
        <taxon>Rhodobacterales</taxon>
        <taxon>Paracoccaceae</taxon>
        <taxon>Aliigemmobacter</taxon>
    </lineage>
</organism>
<evidence type="ECO:0000256" key="4">
    <source>
        <dbReference type="ARBA" id="ARBA00022679"/>
    </source>
</evidence>
<evidence type="ECO:0000256" key="3">
    <source>
        <dbReference type="ARBA" id="ARBA00022603"/>
    </source>
</evidence>
<evidence type="ECO:0000256" key="5">
    <source>
        <dbReference type="ARBA" id="ARBA00022691"/>
    </source>
</evidence>
<comment type="similarity">
    <text evidence="6">Belongs to the methyltransferase superfamily. RNA methyltransferase RsmG family.</text>
</comment>
<accession>A0A4S3MST7</accession>
<feature type="binding site" evidence="6">
    <location>
        <position position="71"/>
    </location>
    <ligand>
        <name>S-adenosyl-L-methionine</name>
        <dbReference type="ChEBI" id="CHEBI:59789"/>
    </ligand>
</feature>
<gene>
    <name evidence="6 7" type="primary">rsmG</name>
    <name evidence="7" type="ORF">E7811_08195</name>
</gene>
<dbReference type="Pfam" id="PF02527">
    <property type="entry name" value="GidB"/>
    <property type="match status" value="1"/>
</dbReference>
<evidence type="ECO:0000313" key="8">
    <source>
        <dbReference type="Proteomes" id="UP000309450"/>
    </source>
</evidence>